<evidence type="ECO:0000313" key="4">
    <source>
        <dbReference type="Proteomes" id="UP000260644"/>
    </source>
</evidence>
<dbReference type="Gene3D" id="2.120.10.80">
    <property type="entry name" value="Kelch-type beta propeller"/>
    <property type="match status" value="1"/>
</dbReference>
<dbReference type="GO" id="GO:0006355">
    <property type="term" value="P:regulation of DNA-templated transcription"/>
    <property type="evidence" value="ECO:0007669"/>
    <property type="project" value="TreeGrafter"/>
</dbReference>
<dbReference type="GO" id="GO:0003677">
    <property type="term" value="F:DNA binding"/>
    <property type="evidence" value="ECO:0007669"/>
    <property type="project" value="TreeGrafter"/>
</dbReference>
<accession>A0A3E1Y4N1</accession>
<evidence type="ECO:0000313" key="3">
    <source>
        <dbReference type="EMBL" id="RFS19655.1"/>
    </source>
</evidence>
<feature type="chain" id="PRO_5017625070" description="Galactose oxidase" evidence="2">
    <location>
        <begin position="22"/>
        <end position="845"/>
    </location>
</feature>
<dbReference type="InterPro" id="IPR051677">
    <property type="entry name" value="AfsR-DnrI-RedD_regulator"/>
</dbReference>
<dbReference type="Proteomes" id="UP000260644">
    <property type="component" value="Unassembled WGS sequence"/>
</dbReference>
<dbReference type="OrthoDB" id="1110630at2"/>
<evidence type="ECO:0000256" key="1">
    <source>
        <dbReference type="SAM" id="Phobius"/>
    </source>
</evidence>
<sequence>MLRHAVLLLTLLLLSVNHCKAQEVYGLEFASKDISQEDRTSLDLFPNKPLSVKDAYSLSFDLSFQPFFKSNFGYIVRIIDETDQNIDLIYNMHKQAFDLVTGNTFSGISFKRPKDSLFHHWNNITLDFDIQTHSIALRINKQLIGRINSQIVKGTAISISFGASYRRNFKSFDLPPMRIKDIRIRKNGTLKYHWPLNELQGTIAYDKIARQAAAVKNPMWMKAASNNWELTDSMKINGYAAIAMDPQTETIYITSPDSIYQFTPHKRTIYSQTLQTPQYTPAGARAVFDPIKQQLVHVFLQNKHQTSNYDSSTKSWNKPFENNAVTTYWHSSIFFSPFDSAIYTFGGYGDFNYKNEVHRFVPNSDQWEKLKTSGDTFIPRYLSAAGLNKAGDSAYLLGGYGSITGDQLLNPHPLYDLMVYDLKRRTFKTIYKITPPEEPFVFANNLVVNTDKQEYYALSFPNDRMRSSLQLVRGSLKEPIFTTIAAPLPYKYYDIKSSAYLFYCPQNDKLICVTTYCPDEKSTIIKVHSILFSPYGLAVPMEDPLFPNYVIRLFWALAIGFGIFLLLTAISVIHKKRAKAVVTPIHIPISITDKEPIRPPVKIDILPGTQVNCRLFGSFNVTDQEKNDITKSFTPLLKELFLLLYLHTEIGNTGISSEKINEILWPGRAAKDAKNNRSVNIVKLRSLLDKIGSYNLCKENERWFLHLESITTDLKEYQQFINNKSNFMSLALLLNKGGFLPEIEYQWLDKFKATVASDSINELFSHLQDPGLSPEEAIIICDGILQSDTLYEEAIYHKCKALISMRQHASAKKVYTDFTKAYEQLYGETFEKPYSEVIDQSIAAP</sequence>
<dbReference type="RefSeq" id="WP_116977842.1">
    <property type="nucleotide sequence ID" value="NZ_QPMM01000012.1"/>
</dbReference>
<evidence type="ECO:0008006" key="5">
    <source>
        <dbReference type="Google" id="ProtNLM"/>
    </source>
</evidence>
<dbReference type="InterPro" id="IPR015915">
    <property type="entry name" value="Kelch-typ_b-propeller"/>
</dbReference>
<dbReference type="PANTHER" id="PTHR35807:SF1">
    <property type="entry name" value="TRANSCRIPTIONAL REGULATOR REDD"/>
    <property type="match status" value="1"/>
</dbReference>
<feature type="transmembrane region" description="Helical" evidence="1">
    <location>
        <begin position="553"/>
        <end position="573"/>
    </location>
</feature>
<keyword evidence="1" id="KW-0812">Transmembrane</keyword>
<dbReference type="PANTHER" id="PTHR35807">
    <property type="entry name" value="TRANSCRIPTIONAL REGULATOR REDD-RELATED"/>
    <property type="match status" value="1"/>
</dbReference>
<feature type="signal peptide" evidence="2">
    <location>
        <begin position="1"/>
        <end position="21"/>
    </location>
</feature>
<gene>
    <name evidence="3" type="ORF">DVR12_21360</name>
</gene>
<dbReference type="AlphaFoldDB" id="A0A3E1Y4N1"/>
<keyword evidence="1" id="KW-1133">Transmembrane helix</keyword>
<keyword evidence="1" id="KW-0472">Membrane</keyword>
<keyword evidence="4" id="KW-1185">Reference proteome</keyword>
<organism evidence="3 4">
    <name type="scientific">Chitinophaga silvatica</name>
    <dbReference type="NCBI Taxonomy" id="2282649"/>
    <lineage>
        <taxon>Bacteria</taxon>
        <taxon>Pseudomonadati</taxon>
        <taxon>Bacteroidota</taxon>
        <taxon>Chitinophagia</taxon>
        <taxon>Chitinophagales</taxon>
        <taxon>Chitinophagaceae</taxon>
        <taxon>Chitinophaga</taxon>
    </lineage>
</organism>
<dbReference type="EMBL" id="QPMM01000012">
    <property type="protein sequence ID" value="RFS19655.1"/>
    <property type="molecule type" value="Genomic_DNA"/>
</dbReference>
<dbReference type="InterPro" id="IPR011043">
    <property type="entry name" value="Gal_Oxase/kelch_b-propeller"/>
</dbReference>
<comment type="caution">
    <text evidence="3">The sequence shown here is derived from an EMBL/GenBank/DDBJ whole genome shotgun (WGS) entry which is preliminary data.</text>
</comment>
<dbReference type="SUPFAM" id="SSF50965">
    <property type="entry name" value="Galactose oxidase, central domain"/>
    <property type="match status" value="1"/>
</dbReference>
<reference evidence="3 4" key="1">
    <citation type="submission" date="2018-07" db="EMBL/GenBank/DDBJ databases">
        <title>Chitinophaga K2CV101002-2 sp. nov., isolated from a monsoon evergreen broad-leaved forest soil.</title>
        <authorList>
            <person name="Lv Y."/>
        </authorList>
    </citation>
    <scope>NUCLEOTIDE SEQUENCE [LARGE SCALE GENOMIC DNA]</scope>
    <source>
        <strain evidence="3 4">GDMCC 1.1288</strain>
    </source>
</reference>
<protein>
    <recommendedName>
        <fullName evidence="5">Galactose oxidase</fullName>
    </recommendedName>
</protein>
<name>A0A3E1Y4N1_9BACT</name>
<evidence type="ECO:0000256" key="2">
    <source>
        <dbReference type="SAM" id="SignalP"/>
    </source>
</evidence>
<proteinExistence type="predicted"/>
<keyword evidence="2" id="KW-0732">Signal</keyword>